<accession>A0A401FI21</accession>
<organism evidence="1 2">
    <name type="scientific">Lentilactobacillus kosonis</name>
    <dbReference type="NCBI Taxonomy" id="2810561"/>
    <lineage>
        <taxon>Bacteria</taxon>
        <taxon>Bacillati</taxon>
        <taxon>Bacillota</taxon>
        <taxon>Bacilli</taxon>
        <taxon>Lactobacillales</taxon>
        <taxon>Lactobacillaceae</taxon>
        <taxon>Lentilactobacillus</taxon>
    </lineage>
</organism>
<proteinExistence type="predicted"/>
<reference evidence="1 2" key="1">
    <citation type="submission" date="2017-11" db="EMBL/GenBank/DDBJ databases">
        <title>Draft Genome Sequence of Lactobacillus curieae NBRC 111893 isolated from Koso, a Japanese sugar-Vegetable Fermented Beverage.</title>
        <authorList>
            <person name="Chiou T.Y."/>
            <person name="Oshima K."/>
            <person name="Suda W."/>
            <person name="Hattori M."/>
            <person name="Takahashi T."/>
        </authorList>
    </citation>
    <scope>NUCLEOTIDE SEQUENCE [LARGE SCALE GENOMIC DNA]</scope>
    <source>
        <strain evidence="1 2">NBRC111893</strain>
    </source>
</reference>
<evidence type="ECO:0000313" key="2">
    <source>
        <dbReference type="Proteomes" id="UP000286974"/>
    </source>
</evidence>
<dbReference type="RefSeq" id="WP_125007620.1">
    <property type="nucleotide sequence ID" value="NZ_BEXA01000001.1"/>
</dbReference>
<dbReference type="Proteomes" id="UP000286974">
    <property type="component" value="Unassembled WGS sequence"/>
</dbReference>
<name>A0A401FI21_9LACO</name>
<evidence type="ECO:0000313" key="1">
    <source>
        <dbReference type="EMBL" id="GAY72030.1"/>
    </source>
</evidence>
<dbReference type="EMBL" id="BEXA01000001">
    <property type="protein sequence ID" value="GAY72030.1"/>
    <property type="molecule type" value="Genomic_DNA"/>
</dbReference>
<dbReference type="AlphaFoldDB" id="A0A401FI21"/>
<comment type="caution">
    <text evidence="1">The sequence shown here is derived from an EMBL/GenBank/DDBJ whole genome shotgun (WGS) entry which is preliminary data.</text>
</comment>
<keyword evidence="2" id="KW-1185">Reference proteome</keyword>
<protein>
    <submittedName>
        <fullName evidence="1">Uncharacterized protein</fullName>
    </submittedName>
</protein>
<gene>
    <name evidence="1" type="ORF">NBRC111893_176</name>
</gene>
<sequence>MSPNFYKDKGEINGSQAVSSLFLINKNKFDSGEAHIVSQLSIPEKMNAGAKLYTLQFSSQTSGVNLTFNNASFNYLKNLNKNYPDLKIGLESASHTNDKAISDLPEGTDISNMNYTGLTFMTDDGKLPSELKLDIPVSIDLKGANLQLESAQLGDFNNLLQNSTTNQDFFRSMTNASLITTGVYHFQANNDDQDNGWAYNKSFFMLYNPSDLTVNKSLTIKEGQNIDPIKDFNVNPSDGITYVIKYSNGNVVFDSAKDSPDKLKDLKAADDYFQ</sequence>